<reference evidence="8" key="1">
    <citation type="journal article" date="2020" name="mSystems">
        <title>Genome- and Community-Level Interaction Insights into Carbon Utilization and Element Cycling Functions of Hydrothermarchaeota in Hydrothermal Sediment.</title>
        <authorList>
            <person name="Zhou Z."/>
            <person name="Liu Y."/>
            <person name="Xu W."/>
            <person name="Pan J."/>
            <person name="Luo Z.H."/>
            <person name="Li M."/>
        </authorList>
    </citation>
    <scope>NUCLEOTIDE SEQUENCE [LARGE SCALE GENOMIC DNA]</scope>
    <source>
        <strain evidence="8">SpSt-732</strain>
    </source>
</reference>
<evidence type="ECO:0000256" key="5">
    <source>
        <dbReference type="ARBA" id="ARBA00023136"/>
    </source>
</evidence>
<dbReference type="InterPro" id="IPR003838">
    <property type="entry name" value="ABC3_permease_C"/>
</dbReference>
<evidence type="ECO:0000256" key="2">
    <source>
        <dbReference type="ARBA" id="ARBA00022475"/>
    </source>
</evidence>
<dbReference type="Pfam" id="PF02687">
    <property type="entry name" value="FtsX"/>
    <property type="match status" value="1"/>
</dbReference>
<keyword evidence="4 6" id="KW-1133">Transmembrane helix</keyword>
<comment type="caution">
    <text evidence="8">The sequence shown here is derived from an EMBL/GenBank/DDBJ whole genome shotgun (WGS) entry which is preliminary data.</text>
</comment>
<comment type="subcellular location">
    <subcellularLocation>
        <location evidence="1">Cell membrane</location>
        <topology evidence="1">Multi-pass membrane protein</topology>
    </subcellularLocation>
</comment>
<evidence type="ECO:0000256" key="1">
    <source>
        <dbReference type="ARBA" id="ARBA00004651"/>
    </source>
</evidence>
<feature type="domain" description="ABC3 transporter permease C-terminal" evidence="7">
    <location>
        <begin position="2"/>
        <end position="48"/>
    </location>
</feature>
<name>A0A7C4BBQ9_9CREN</name>
<dbReference type="AlphaFoldDB" id="A0A7C4BBQ9"/>
<sequence>MASKWFVLKLFLLESTVIGAMGSAIGLVLGVALTYVIAPLLLQTGTTRDIALARRLGRATESTVTLHWWAG</sequence>
<protein>
    <submittedName>
        <fullName evidence="8">FtsX-like permease family protein</fullName>
    </submittedName>
</protein>
<evidence type="ECO:0000256" key="3">
    <source>
        <dbReference type="ARBA" id="ARBA00022692"/>
    </source>
</evidence>
<proteinExistence type="predicted"/>
<organism evidence="8">
    <name type="scientific">Ignisphaera aggregans</name>
    <dbReference type="NCBI Taxonomy" id="334771"/>
    <lineage>
        <taxon>Archaea</taxon>
        <taxon>Thermoproteota</taxon>
        <taxon>Thermoprotei</taxon>
        <taxon>Desulfurococcales</taxon>
        <taxon>Desulfurococcaceae</taxon>
        <taxon>Ignisphaera</taxon>
    </lineage>
</organism>
<keyword evidence="5 6" id="KW-0472">Membrane</keyword>
<evidence type="ECO:0000313" key="8">
    <source>
        <dbReference type="EMBL" id="HGI87493.1"/>
    </source>
</evidence>
<evidence type="ECO:0000259" key="7">
    <source>
        <dbReference type="Pfam" id="PF02687"/>
    </source>
</evidence>
<keyword evidence="2" id="KW-1003">Cell membrane</keyword>
<keyword evidence="3 6" id="KW-0812">Transmembrane</keyword>
<accession>A0A7C4BBQ9</accession>
<evidence type="ECO:0000256" key="4">
    <source>
        <dbReference type="ARBA" id="ARBA00022989"/>
    </source>
</evidence>
<dbReference type="GO" id="GO:0005886">
    <property type="term" value="C:plasma membrane"/>
    <property type="evidence" value="ECO:0007669"/>
    <property type="project" value="UniProtKB-SubCell"/>
</dbReference>
<feature type="transmembrane region" description="Helical" evidence="6">
    <location>
        <begin position="20"/>
        <end position="42"/>
    </location>
</feature>
<evidence type="ECO:0000256" key="6">
    <source>
        <dbReference type="SAM" id="Phobius"/>
    </source>
</evidence>
<gene>
    <name evidence="8" type="ORF">ENV14_03770</name>
</gene>
<dbReference type="EMBL" id="DTFF01000036">
    <property type="protein sequence ID" value="HGI87493.1"/>
    <property type="molecule type" value="Genomic_DNA"/>
</dbReference>